<name>A0A7G9RWL2_9FIRM</name>
<organism evidence="1 2">
    <name type="scientific">Erysipelothrix inopinata</name>
    <dbReference type="NCBI Taxonomy" id="225084"/>
    <lineage>
        <taxon>Bacteria</taxon>
        <taxon>Bacillati</taxon>
        <taxon>Bacillota</taxon>
        <taxon>Erysipelotrichia</taxon>
        <taxon>Erysipelotrichales</taxon>
        <taxon>Erysipelotrichaceae</taxon>
        <taxon>Erysipelothrix</taxon>
    </lineage>
</organism>
<dbReference type="Proteomes" id="UP000515928">
    <property type="component" value="Chromosome"/>
</dbReference>
<gene>
    <name evidence="1" type="ORF">H9L01_06265</name>
</gene>
<evidence type="ECO:0000313" key="2">
    <source>
        <dbReference type="Proteomes" id="UP000515928"/>
    </source>
</evidence>
<proteinExistence type="predicted"/>
<dbReference type="AlphaFoldDB" id="A0A7G9RWL2"/>
<sequence length="106" mass="12006">MFWVKRKKLITDEPIMKSDLVKPLEHKIDFTEEVLDREEHDEVAVIASAILSTSYDDAKVRVKSIRRVDQDKEAAAIIAAAVLAHDKPESTFRLVRITEEGSSKDA</sequence>
<dbReference type="RefSeq" id="WP_187533120.1">
    <property type="nucleotide sequence ID" value="NZ_CBCSHU010000002.1"/>
</dbReference>
<keyword evidence="2" id="KW-1185">Reference proteome</keyword>
<accession>A0A7G9RWL2</accession>
<dbReference type="EMBL" id="CP060715">
    <property type="protein sequence ID" value="QNN59987.1"/>
    <property type="molecule type" value="Genomic_DNA"/>
</dbReference>
<reference evidence="1 2" key="1">
    <citation type="submission" date="2020-08" db="EMBL/GenBank/DDBJ databases">
        <title>Genome sequence of Erysipelothrix inopinata DSM 15511T.</title>
        <authorList>
            <person name="Hyun D.-W."/>
            <person name="Bae J.-W."/>
        </authorList>
    </citation>
    <scope>NUCLEOTIDE SEQUENCE [LARGE SCALE GENOMIC DNA]</scope>
    <source>
        <strain evidence="1 2">DSM 15511</strain>
    </source>
</reference>
<evidence type="ECO:0000313" key="1">
    <source>
        <dbReference type="EMBL" id="QNN59987.1"/>
    </source>
</evidence>
<dbReference type="KEGG" id="eio:H9L01_06265"/>
<protein>
    <submittedName>
        <fullName evidence="1">Uncharacterized protein</fullName>
    </submittedName>
</protein>